<organism evidence="2 3">
    <name type="scientific">Jiella mangrovi</name>
    <dbReference type="NCBI Taxonomy" id="2821407"/>
    <lineage>
        <taxon>Bacteria</taxon>
        <taxon>Pseudomonadati</taxon>
        <taxon>Pseudomonadota</taxon>
        <taxon>Alphaproteobacteria</taxon>
        <taxon>Hyphomicrobiales</taxon>
        <taxon>Aurantimonadaceae</taxon>
        <taxon>Jiella</taxon>
    </lineage>
</organism>
<dbReference type="InterPro" id="IPR037883">
    <property type="entry name" value="Knr4/Smi1-like_sf"/>
</dbReference>
<name>A0ABS4BHS1_9HYPH</name>
<dbReference type="SUPFAM" id="SSF160631">
    <property type="entry name" value="SMI1/KNR4-like"/>
    <property type="match status" value="1"/>
</dbReference>
<evidence type="ECO:0000259" key="1">
    <source>
        <dbReference type="SMART" id="SM00860"/>
    </source>
</evidence>
<dbReference type="EMBL" id="JAGJCF010000004">
    <property type="protein sequence ID" value="MBP0615726.1"/>
    <property type="molecule type" value="Genomic_DNA"/>
</dbReference>
<comment type="caution">
    <text evidence="2">The sequence shown here is derived from an EMBL/GenBank/DDBJ whole genome shotgun (WGS) entry which is preliminary data.</text>
</comment>
<sequence length="190" mass="21166">MTLDENFRTITDWIGAQDGKKAPAFNPPASDHQIDEAERRLGVALPPAIRRLYQLADGQPPDRISLWGAFQLVPLKDVVENAAFLNDEFPDGINVHDEDHAQIDVPPEIRAVWWSRGWIPIMENGGGDHVCVDLDPAEAGTPGQLLTYYHDETYRPLVASDMEALLRHLAERLRSGACRIDEHGLIEGAD</sequence>
<protein>
    <submittedName>
        <fullName evidence="2">SMI1/KNR4 family protein</fullName>
    </submittedName>
</protein>
<accession>A0ABS4BHS1</accession>
<reference evidence="2 3" key="1">
    <citation type="submission" date="2021-04" db="EMBL/GenBank/DDBJ databases">
        <title>Whole genome sequence of Jiella sp. KSK16Y-1.</title>
        <authorList>
            <person name="Tuo L."/>
        </authorList>
    </citation>
    <scope>NUCLEOTIDE SEQUENCE [LARGE SCALE GENOMIC DNA]</scope>
    <source>
        <strain evidence="2 3">KSK16Y-1</strain>
    </source>
</reference>
<dbReference type="PANTHER" id="PTHR47432:SF1">
    <property type="entry name" value="CELL WALL ASSEMBLY REGULATOR SMI1"/>
    <property type="match status" value="1"/>
</dbReference>
<keyword evidence="3" id="KW-1185">Reference proteome</keyword>
<gene>
    <name evidence="2" type="ORF">J6595_09055</name>
</gene>
<proteinExistence type="predicted"/>
<evidence type="ECO:0000313" key="2">
    <source>
        <dbReference type="EMBL" id="MBP0615726.1"/>
    </source>
</evidence>
<dbReference type="Pfam" id="PF09346">
    <property type="entry name" value="SMI1_KNR4"/>
    <property type="match status" value="1"/>
</dbReference>
<dbReference type="RefSeq" id="WP_209594126.1">
    <property type="nucleotide sequence ID" value="NZ_JAGJCF010000004.1"/>
</dbReference>
<dbReference type="SMART" id="SM00860">
    <property type="entry name" value="SMI1_KNR4"/>
    <property type="match status" value="1"/>
</dbReference>
<dbReference type="PANTHER" id="PTHR47432">
    <property type="entry name" value="CELL WALL ASSEMBLY REGULATOR SMI1"/>
    <property type="match status" value="1"/>
</dbReference>
<dbReference type="InterPro" id="IPR018958">
    <property type="entry name" value="Knr4/Smi1-like_dom"/>
</dbReference>
<evidence type="ECO:0000313" key="3">
    <source>
        <dbReference type="Proteomes" id="UP000678276"/>
    </source>
</evidence>
<dbReference type="Proteomes" id="UP000678276">
    <property type="component" value="Unassembled WGS sequence"/>
</dbReference>
<feature type="domain" description="Knr4/Smi1-like" evidence="1">
    <location>
        <begin position="28"/>
        <end position="168"/>
    </location>
</feature>
<dbReference type="InterPro" id="IPR051873">
    <property type="entry name" value="KNR4/SMI1_regulator"/>
</dbReference>
<dbReference type="Gene3D" id="3.40.1580.10">
    <property type="entry name" value="SMI1/KNR4-like"/>
    <property type="match status" value="1"/>
</dbReference>